<feature type="compositionally biased region" description="Basic and acidic residues" evidence="1">
    <location>
        <begin position="1"/>
        <end position="16"/>
    </location>
</feature>
<proteinExistence type="predicted"/>
<protein>
    <submittedName>
        <fullName evidence="3">Anti-sigma regulatory factor</fullName>
    </submittedName>
</protein>
<comment type="caution">
    <text evidence="3">The sequence shown here is derived from an EMBL/GenBank/DDBJ whole genome shotgun (WGS) entry which is preliminary data.</text>
</comment>
<accession>A0ABV0IXP6</accession>
<gene>
    <name evidence="3" type="ORF">ABI908_18305</name>
</gene>
<feature type="region of interest" description="Disordered" evidence="1">
    <location>
        <begin position="1"/>
        <end position="21"/>
    </location>
</feature>
<dbReference type="EMBL" id="JBDXMI010000001">
    <property type="protein sequence ID" value="MEO9386053.1"/>
    <property type="molecule type" value="Genomic_DNA"/>
</dbReference>
<reference evidence="3 4" key="1">
    <citation type="submission" date="2024-05" db="EMBL/GenBank/DDBJ databases">
        <authorList>
            <person name="De Oliveira J.P."/>
            <person name="Noriler S.A."/>
            <person name="De Oliveira A.G."/>
            <person name="Sipoli D.S."/>
        </authorList>
    </citation>
    <scope>NUCLEOTIDE SEQUENCE [LARGE SCALE GENOMIC DNA]</scope>
    <source>
        <strain evidence="3 4">LABIM192</strain>
    </source>
</reference>
<dbReference type="Gene3D" id="3.30.565.10">
    <property type="entry name" value="Histidine kinase-like ATPase, C-terminal domain"/>
    <property type="match status" value="1"/>
</dbReference>
<dbReference type="CDD" id="cd16934">
    <property type="entry name" value="HATPase_RsbT-like"/>
    <property type="match status" value="1"/>
</dbReference>
<dbReference type="InterPro" id="IPR036890">
    <property type="entry name" value="HATPase_C_sf"/>
</dbReference>
<evidence type="ECO:0000313" key="4">
    <source>
        <dbReference type="Proteomes" id="UP001462502"/>
    </source>
</evidence>
<organism evidence="3 4">
    <name type="scientific">Chromobacterium phragmitis</name>
    <dbReference type="NCBI Taxonomy" id="2202141"/>
    <lineage>
        <taxon>Bacteria</taxon>
        <taxon>Pseudomonadati</taxon>
        <taxon>Pseudomonadota</taxon>
        <taxon>Betaproteobacteria</taxon>
        <taxon>Neisseriales</taxon>
        <taxon>Chromobacteriaceae</taxon>
        <taxon>Chromobacterium</taxon>
    </lineage>
</organism>
<name>A0ABV0IXP6_9NEIS</name>
<dbReference type="InterPro" id="IPR003594">
    <property type="entry name" value="HATPase_dom"/>
</dbReference>
<evidence type="ECO:0000259" key="2">
    <source>
        <dbReference type="Pfam" id="PF02518"/>
    </source>
</evidence>
<keyword evidence="4" id="KW-1185">Reference proteome</keyword>
<evidence type="ECO:0000256" key="1">
    <source>
        <dbReference type="SAM" id="MobiDB-lite"/>
    </source>
</evidence>
<dbReference type="RefSeq" id="WP_198414631.1">
    <property type="nucleotide sequence ID" value="NZ_CP029495.1"/>
</dbReference>
<dbReference type="Proteomes" id="UP001462502">
    <property type="component" value="Unassembled WGS sequence"/>
</dbReference>
<feature type="domain" description="Histidine kinase/HSP90-like ATPase" evidence="2">
    <location>
        <begin position="48"/>
        <end position="142"/>
    </location>
</feature>
<dbReference type="SUPFAM" id="SSF55874">
    <property type="entry name" value="ATPase domain of HSP90 chaperone/DNA topoisomerase II/histidine kinase"/>
    <property type="match status" value="1"/>
</dbReference>
<dbReference type="Pfam" id="PF02518">
    <property type="entry name" value="HATPase_c"/>
    <property type="match status" value="1"/>
</dbReference>
<sequence length="154" mass="16815">MSQASERLRPARREGGGDGLDIRGAGDVQRLVCRVRAQAERMGFSVVDGTQLATAASELAMNMLKYAGGGSMRWYPVATGAEVGMEILARDRGPGIADLELAMREHFSSRGTLGLGLPGTRRLMDEFWIDSEPGKGTRVCVRKWRRSISSCRLD</sequence>
<evidence type="ECO:0000313" key="3">
    <source>
        <dbReference type="EMBL" id="MEO9386053.1"/>
    </source>
</evidence>